<accession>F3GD19</accession>
<protein>
    <submittedName>
        <fullName evidence="2">Putative sulfate transport protein CysZ</fullName>
    </submittedName>
</protein>
<feature type="transmembrane region" description="Helical" evidence="1">
    <location>
        <begin position="26"/>
        <end position="47"/>
    </location>
</feature>
<keyword evidence="1" id="KW-0812">Transmembrane</keyword>
<evidence type="ECO:0000313" key="3">
    <source>
        <dbReference type="Proteomes" id="UP000004986"/>
    </source>
</evidence>
<evidence type="ECO:0000256" key="1">
    <source>
        <dbReference type="SAM" id="Phobius"/>
    </source>
</evidence>
<reference evidence="2 3" key="1">
    <citation type="journal article" date="2011" name="PLoS Pathog.">
        <title>Dynamic evolution of pathogenicity revealed by sequencing and comparative genomics of 19 Pseudomonas syringae isolates.</title>
        <authorList>
            <person name="Baltrus D.A."/>
            <person name="Nishimura M.T."/>
            <person name="Romanchuk A."/>
            <person name="Chang J.H."/>
            <person name="Mukhtar M.S."/>
            <person name="Cherkis K."/>
            <person name="Roach J."/>
            <person name="Grant S.R."/>
            <person name="Jones C.D."/>
            <person name="Dangl J.L."/>
        </authorList>
    </citation>
    <scope>NUCLEOTIDE SEQUENCE [LARGE SCALE GENOMIC DNA]</scope>
    <source>
        <strain evidence="2 3">1704B</strain>
    </source>
</reference>
<comment type="caution">
    <text evidence="2">The sequence shown here is derived from an EMBL/GenBank/DDBJ whole genome shotgun (WGS) entry which is preliminary data.</text>
</comment>
<feature type="non-terminal residue" evidence="2">
    <location>
        <position position="54"/>
    </location>
</feature>
<keyword evidence="3" id="KW-1185">Reference proteome</keyword>
<name>F3GD19_PSESJ</name>
<dbReference type="AlphaFoldDB" id="F3GD19"/>
<keyword evidence="1" id="KW-0472">Membrane</keyword>
<organism evidence="2 3">
    <name type="scientific">Pseudomonas syringae pv. pisi str. 1704B</name>
    <dbReference type="NCBI Taxonomy" id="629263"/>
    <lineage>
        <taxon>Bacteria</taxon>
        <taxon>Pseudomonadati</taxon>
        <taxon>Pseudomonadota</taxon>
        <taxon>Gammaproteobacteria</taxon>
        <taxon>Pseudomonadales</taxon>
        <taxon>Pseudomonadaceae</taxon>
        <taxon>Pseudomonas</taxon>
        <taxon>Pseudomonas syringae</taxon>
    </lineage>
</organism>
<dbReference type="Proteomes" id="UP000004986">
    <property type="component" value="Unassembled WGS sequence"/>
</dbReference>
<dbReference type="HOGENOM" id="CLU_3055255_0_0_6"/>
<proteinExistence type="predicted"/>
<keyword evidence="1" id="KW-1133">Transmembrane helix</keyword>
<dbReference type="EMBL" id="AEAI01001134">
    <property type="protein sequence ID" value="EGH44969.1"/>
    <property type="molecule type" value="Genomic_DNA"/>
</dbReference>
<sequence>MPAPALTGPQYLREGLKLVLSPGLRLFVLLPLSINVVLFCGLIYLAVHQFELWV</sequence>
<gene>
    <name evidence="2" type="ORF">PSYPI_22447</name>
</gene>
<evidence type="ECO:0000313" key="2">
    <source>
        <dbReference type="EMBL" id="EGH44969.1"/>
    </source>
</evidence>